<keyword evidence="4" id="KW-0808">Transferase</keyword>
<dbReference type="SUPFAM" id="SSF55874">
    <property type="entry name" value="ATPase domain of HSP90 chaperone/DNA topoisomerase II/histidine kinase"/>
    <property type="match status" value="1"/>
</dbReference>
<dbReference type="InterPro" id="IPR011712">
    <property type="entry name" value="Sig_transdc_His_kin_sub3_dim/P"/>
</dbReference>
<proteinExistence type="predicted"/>
<dbReference type="PANTHER" id="PTHR24421:SF10">
    <property type="entry name" value="NITRATE_NITRITE SENSOR PROTEIN NARQ"/>
    <property type="match status" value="1"/>
</dbReference>
<dbReference type="EMBL" id="BAABHK010000018">
    <property type="protein sequence ID" value="GAA4636772.1"/>
    <property type="molecule type" value="Genomic_DNA"/>
</dbReference>
<evidence type="ECO:0000256" key="2">
    <source>
        <dbReference type="ARBA" id="ARBA00012438"/>
    </source>
</evidence>
<dbReference type="GO" id="GO:0016301">
    <property type="term" value="F:kinase activity"/>
    <property type="evidence" value="ECO:0007669"/>
    <property type="project" value="UniProtKB-KW"/>
</dbReference>
<dbReference type="InterPro" id="IPR036890">
    <property type="entry name" value="HATPase_C_sf"/>
</dbReference>
<evidence type="ECO:0000256" key="6">
    <source>
        <dbReference type="ARBA" id="ARBA00022777"/>
    </source>
</evidence>
<protein>
    <recommendedName>
        <fullName evidence="2">histidine kinase</fullName>
        <ecNumber evidence="2">2.7.13.3</ecNumber>
    </recommendedName>
</protein>
<feature type="transmembrane region" description="Helical" evidence="9">
    <location>
        <begin position="141"/>
        <end position="160"/>
    </location>
</feature>
<evidence type="ECO:0000256" key="1">
    <source>
        <dbReference type="ARBA" id="ARBA00000085"/>
    </source>
</evidence>
<dbReference type="Proteomes" id="UP001501442">
    <property type="component" value="Unassembled WGS sequence"/>
</dbReference>
<dbReference type="InterPro" id="IPR050482">
    <property type="entry name" value="Sensor_HK_TwoCompSys"/>
</dbReference>
<evidence type="ECO:0000256" key="3">
    <source>
        <dbReference type="ARBA" id="ARBA00022553"/>
    </source>
</evidence>
<sequence length="379" mass="40624">MRAVLRSVWEERRPPDPPVWVWRDWALVGLLVPAAVLEGILRPDVPWRALSVILTAGLVPTLLWRRTRPLLMVAIAFGACGLAGLLTTGAPPSLNTQVYMVLLPYALFRWGSGREAAIGAVIMLGKVTVSMVTDGLSPSDTVAGIAILCAAMAVGGAFRYRAGARMRELDQVKLLERERLARDLHDTVAHHVSAIAIRAQAGLATSPSDPDAPADALRVIETEASRTLAEMRTIVRALRRDQPADLAPGPRIADLEQLAGRTRTGPSVHVEILGDVDDLPPPVAAAIYRLAQESVTNARRHARHATRIEVRVAADDTSVRLRVSDDGDTGLVRPNGSPGYGLIGMSERAGLLGGTCEAGPDPDRGWTVTAVLPRAGWAR</sequence>
<dbReference type="Gene3D" id="3.30.565.10">
    <property type="entry name" value="Histidine kinase-like ATPase, C-terminal domain"/>
    <property type="match status" value="1"/>
</dbReference>
<evidence type="ECO:0000259" key="11">
    <source>
        <dbReference type="Pfam" id="PF07730"/>
    </source>
</evidence>
<keyword evidence="9" id="KW-1133">Transmembrane helix</keyword>
<name>A0ABP8UP29_9ACTN</name>
<dbReference type="PANTHER" id="PTHR24421">
    <property type="entry name" value="NITRATE/NITRITE SENSOR PROTEIN NARX-RELATED"/>
    <property type="match status" value="1"/>
</dbReference>
<keyword evidence="8" id="KW-0902">Two-component regulatory system</keyword>
<evidence type="ECO:0000313" key="12">
    <source>
        <dbReference type="EMBL" id="GAA4636772.1"/>
    </source>
</evidence>
<dbReference type="InterPro" id="IPR003594">
    <property type="entry name" value="HATPase_dom"/>
</dbReference>
<dbReference type="CDD" id="cd16917">
    <property type="entry name" value="HATPase_UhpB-NarQ-NarX-like"/>
    <property type="match status" value="1"/>
</dbReference>
<dbReference type="EC" id="2.7.13.3" evidence="2"/>
<feature type="transmembrane region" description="Helical" evidence="9">
    <location>
        <begin position="21"/>
        <end position="41"/>
    </location>
</feature>
<evidence type="ECO:0000256" key="5">
    <source>
        <dbReference type="ARBA" id="ARBA00022741"/>
    </source>
</evidence>
<comment type="catalytic activity">
    <reaction evidence="1">
        <text>ATP + protein L-histidine = ADP + protein N-phospho-L-histidine.</text>
        <dbReference type="EC" id="2.7.13.3"/>
    </reaction>
</comment>
<keyword evidence="5" id="KW-0547">Nucleotide-binding</keyword>
<accession>A0ABP8UP29</accession>
<keyword evidence="3" id="KW-0597">Phosphoprotein</keyword>
<keyword evidence="7" id="KW-0067">ATP-binding</keyword>
<feature type="domain" description="Histidine kinase/HSP90-like ATPase" evidence="10">
    <location>
        <begin position="285"/>
        <end position="374"/>
    </location>
</feature>
<keyword evidence="6 12" id="KW-0418">Kinase</keyword>
<evidence type="ECO:0000256" key="7">
    <source>
        <dbReference type="ARBA" id="ARBA00022840"/>
    </source>
</evidence>
<evidence type="ECO:0000259" key="10">
    <source>
        <dbReference type="Pfam" id="PF02518"/>
    </source>
</evidence>
<feature type="transmembrane region" description="Helical" evidence="9">
    <location>
        <begin position="47"/>
        <end position="64"/>
    </location>
</feature>
<reference evidence="13" key="1">
    <citation type="journal article" date="2019" name="Int. J. Syst. Evol. Microbiol.">
        <title>The Global Catalogue of Microorganisms (GCM) 10K type strain sequencing project: providing services to taxonomists for standard genome sequencing and annotation.</title>
        <authorList>
            <consortium name="The Broad Institute Genomics Platform"/>
            <consortium name="The Broad Institute Genome Sequencing Center for Infectious Disease"/>
            <person name="Wu L."/>
            <person name="Ma J."/>
        </authorList>
    </citation>
    <scope>NUCLEOTIDE SEQUENCE [LARGE SCALE GENOMIC DNA]</scope>
    <source>
        <strain evidence="13">JCM 17939</strain>
    </source>
</reference>
<keyword evidence="9" id="KW-0812">Transmembrane</keyword>
<comment type="caution">
    <text evidence="12">The sequence shown here is derived from an EMBL/GenBank/DDBJ whole genome shotgun (WGS) entry which is preliminary data.</text>
</comment>
<evidence type="ECO:0000313" key="13">
    <source>
        <dbReference type="Proteomes" id="UP001501442"/>
    </source>
</evidence>
<dbReference type="Gene3D" id="1.20.5.1930">
    <property type="match status" value="1"/>
</dbReference>
<gene>
    <name evidence="12" type="ORF">GCM10023196_087840</name>
</gene>
<feature type="domain" description="Signal transduction histidine kinase subgroup 3 dimerisation and phosphoacceptor" evidence="11">
    <location>
        <begin position="176"/>
        <end position="241"/>
    </location>
</feature>
<dbReference type="RefSeq" id="WP_345439739.1">
    <property type="nucleotide sequence ID" value="NZ_BAABHK010000018.1"/>
</dbReference>
<keyword evidence="9" id="KW-0472">Membrane</keyword>
<evidence type="ECO:0000256" key="4">
    <source>
        <dbReference type="ARBA" id="ARBA00022679"/>
    </source>
</evidence>
<keyword evidence="13" id="KW-1185">Reference proteome</keyword>
<dbReference type="Pfam" id="PF02518">
    <property type="entry name" value="HATPase_c"/>
    <property type="match status" value="1"/>
</dbReference>
<feature type="transmembrane region" description="Helical" evidence="9">
    <location>
        <begin position="71"/>
        <end position="90"/>
    </location>
</feature>
<evidence type="ECO:0000256" key="8">
    <source>
        <dbReference type="ARBA" id="ARBA00023012"/>
    </source>
</evidence>
<organism evidence="12 13">
    <name type="scientific">Actinoallomurus vinaceus</name>
    <dbReference type="NCBI Taxonomy" id="1080074"/>
    <lineage>
        <taxon>Bacteria</taxon>
        <taxon>Bacillati</taxon>
        <taxon>Actinomycetota</taxon>
        <taxon>Actinomycetes</taxon>
        <taxon>Streptosporangiales</taxon>
        <taxon>Thermomonosporaceae</taxon>
        <taxon>Actinoallomurus</taxon>
    </lineage>
</organism>
<dbReference type="Pfam" id="PF07730">
    <property type="entry name" value="HisKA_3"/>
    <property type="match status" value="1"/>
</dbReference>
<evidence type="ECO:0000256" key="9">
    <source>
        <dbReference type="SAM" id="Phobius"/>
    </source>
</evidence>